<accession>A0A0K2B241</accession>
<gene>
    <name evidence="1" type="ORF">SAM23877_6166</name>
</gene>
<organism evidence="1 2">
    <name type="scientific">Streptomyces ambofaciens (strain ATCC 23877 / 3486 / DSM 40053 / JCM 4204 / NBRC 12836 / NRRL B-2516)</name>
    <dbReference type="NCBI Taxonomy" id="278992"/>
    <lineage>
        <taxon>Bacteria</taxon>
        <taxon>Bacillati</taxon>
        <taxon>Actinomycetota</taxon>
        <taxon>Actinomycetes</taxon>
        <taxon>Kitasatosporales</taxon>
        <taxon>Streptomycetaceae</taxon>
        <taxon>Streptomyces</taxon>
    </lineage>
</organism>
<protein>
    <submittedName>
        <fullName evidence="1">Putative bacteriophage protein</fullName>
    </submittedName>
</protein>
<dbReference type="RefSeq" id="WP_053139519.1">
    <property type="nucleotide sequence ID" value="NZ_CP012382.1"/>
</dbReference>
<proteinExistence type="predicted"/>
<name>A0A0K2B241_STRA7</name>
<dbReference type="EMBL" id="CP012382">
    <property type="protein sequence ID" value="AKZ59211.1"/>
    <property type="molecule type" value="Genomic_DNA"/>
</dbReference>
<reference evidence="2" key="1">
    <citation type="journal article" date="2015" name="J. Biotechnol.">
        <title>Complete genome sequence of Streptomyces ambofaciens ATCC 23877, the spiramycin producer.</title>
        <authorList>
            <person name="Thibessard A."/>
            <person name="Haas D."/>
            <person name="Gerbaud C."/>
            <person name="Aigle B."/>
            <person name="Lautru S."/>
            <person name="Pernodet J.L."/>
            <person name="Leblond P."/>
        </authorList>
    </citation>
    <scope>NUCLEOTIDE SEQUENCE [LARGE SCALE GENOMIC DNA]</scope>
    <source>
        <strain evidence="2">ATCC 23877 / 3486 / DSM 40053 / JCM 4204 / NBRC 12836 / NRRL B-2516</strain>
    </source>
</reference>
<sequence length="93" mass="9917">MFEISRIADLHPTAITHSARQLRLVFPNGFGASVITDGYGAEEGLYEVAVLDADGHVTYDTPVTGDVEGYQTSDEVAALLHSIAVLPSSALER</sequence>
<dbReference type="AlphaFoldDB" id="A0A0K2B241"/>
<dbReference type="KEGG" id="samb:SAM23877_6166"/>
<evidence type="ECO:0000313" key="2">
    <source>
        <dbReference type="Proteomes" id="UP000061018"/>
    </source>
</evidence>
<dbReference type="Proteomes" id="UP000061018">
    <property type="component" value="Chromosome"/>
</dbReference>
<evidence type="ECO:0000313" key="1">
    <source>
        <dbReference type="EMBL" id="AKZ59211.1"/>
    </source>
</evidence>